<dbReference type="KEGG" id="rsp:RSP_3646"/>
<keyword evidence="3" id="KW-0808">Transferase</keyword>
<feature type="domain" description="ATPase AAA-type core" evidence="2">
    <location>
        <begin position="18"/>
        <end position="69"/>
    </location>
</feature>
<dbReference type="GO" id="GO:0016301">
    <property type="term" value="F:kinase activity"/>
    <property type="evidence" value="ECO:0007669"/>
    <property type="project" value="UniProtKB-KW"/>
</dbReference>
<dbReference type="PANTHER" id="PTHR37816:SF3">
    <property type="entry name" value="MODULATES DNA TOPOLOGY"/>
    <property type="match status" value="1"/>
</dbReference>
<dbReference type="InterPro" id="IPR052922">
    <property type="entry name" value="Cytidylate_Kinase-2"/>
</dbReference>
<organism evidence="3 4">
    <name type="scientific">Cereibacter sphaeroides (strain ATCC 17023 / DSM 158 / JCM 6121 / CCUG 31486 / LMG 2827 / NBRC 12203 / NCIMB 8253 / ATH 2.4.1.)</name>
    <name type="common">Rhodobacter sphaeroides</name>
    <dbReference type="NCBI Taxonomy" id="272943"/>
    <lineage>
        <taxon>Bacteria</taxon>
        <taxon>Pseudomonadati</taxon>
        <taxon>Pseudomonadota</taxon>
        <taxon>Alphaproteobacteria</taxon>
        <taxon>Rhodobacterales</taxon>
        <taxon>Paracoccaceae</taxon>
        <taxon>Cereibacter</taxon>
    </lineage>
</organism>
<dbReference type="EMBL" id="CP000144">
    <property type="protein sequence ID" value="ABA81258.2"/>
    <property type="molecule type" value="Genomic_DNA"/>
</dbReference>
<dbReference type="GO" id="GO:0005524">
    <property type="term" value="F:ATP binding"/>
    <property type="evidence" value="ECO:0007669"/>
    <property type="project" value="InterPro"/>
</dbReference>
<dbReference type="OrthoDB" id="7210594at2"/>
<accession>Q3IW26</accession>
<dbReference type="eggNOG" id="COG0563">
    <property type="taxonomic scope" value="Bacteria"/>
</dbReference>
<protein>
    <submittedName>
        <fullName evidence="3">DNA topology modulation kinase FlaR, putative</fullName>
    </submittedName>
</protein>
<gene>
    <name evidence="3" type="ORF">RSP_3646</name>
</gene>
<evidence type="ECO:0000313" key="3">
    <source>
        <dbReference type="EMBL" id="ABA81258.2"/>
    </source>
</evidence>
<evidence type="ECO:0000313" key="4">
    <source>
        <dbReference type="Proteomes" id="UP000002703"/>
    </source>
</evidence>
<dbReference type="Gene3D" id="3.40.50.300">
    <property type="entry name" value="P-loop containing nucleotide triphosphate hydrolases"/>
    <property type="match status" value="1"/>
</dbReference>
<dbReference type="PANTHER" id="PTHR37816">
    <property type="entry name" value="YALI0E33011P"/>
    <property type="match status" value="1"/>
</dbReference>
<evidence type="ECO:0000256" key="1">
    <source>
        <dbReference type="SAM" id="MobiDB-lite"/>
    </source>
</evidence>
<dbReference type="GO" id="GO:0016887">
    <property type="term" value="F:ATP hydrolysis activity"/>
    <property type="evidence" value="ECO:0007669"/>
    <property type="project" value="InterPro"/>
</dbReference>
<dbReference type="EnsemblBacteria" id="ABA81258">
    <property type="protein sequence ID" value="ABA81258"/>
    <property type="gene ID" value="RSP_3646"/>
</dbReference>
<name>Q3IW26_CERS4</name>
<feature type="region of interest" description="Disordered" evidence="1">
    <location>
        <begin position="185"/>
        <end position="206"/>
    </location>
</feature>
<dbReference type="SUPFAM" id="SSF52540">
    <property type="entry name" value="P-loop containing nucleoside triphosphate hydrolases"/>
    <property type="match status" value="1"/>
</dbReference>
<dbReference type="AlphaFoldDB" id="Q3IW26"/>
<dbReference type="Proteomes" id="UP000002703">
    <property type="component" value="Chromosome 2"/>
</dbReference>
<evidence type="ECO:0000259" key="2">
    <source>
        <dbReference type="Pfam" id="PF00004"/>
    </source>
</evidence>
<reference evidence="4" key="1">
    <citation type="submission" date="2005-09" db="EMBL/GenBank/DDBJ databases">
        <title>Complete sequence of chromosome 2 of Rhodobacter sphaeroides 2.4.1.</title>
        <authorList>
            <person name="Copeland A."/>
            <person name="Lucas S."/>
            <person name="Lapidus A."/>
            <person name="Barry K."/>
            <person name="Detter J.C."/>
            <person name="Glavina T."/>
            <person name="Hammon N."/>
            <person name="Israni S."/>
            <person name="Pitluck S."/>
            <person name="Richardson P."/>
            <person name="Mackenzie C."/>
            <person name="Choudhary M."/>
            <person name="Larimer F."/>
            <person name="Hauser L.J."/>
            <person name="Land M."/>
            <person name="Donohue T.J."/>
            <person name="Kaplan S."/>
        </authorList>
    </citation>
    <scope>NUCLEOTIDE SEQUENCE [LARGE SCALE GENOMIC DNA]</scope>
    <source>
        <strain evidence="4">ATCC 17023 / DSM 158 / JCM 6121 / CCUG 31486 / LMG 2827 / NBRC 12203 / NCIMB 8253 / ATH 2.4.1.</strain>
    </source>
</reference>
<dbReference type="STRING" id="272943.RSP_3646"/>
<dbReference type="InterPro" id="IPR003959">
    <property type="entry name" value="ATPase_AAA_core"/>
</dbReference>
<dbReference type="Pfam" id="PF00004">
    <property type="entry name" value="AAA"/>
    <property type="match status" value="1"/>
</dbReference>
<proteinExistence type="predicted"/>
<keyword evidence="4" id="KW-1185">Reference proteome</keyword>
<keyword evidence="3" id="KW-0418">Kinase</keyword>
<sequence length="206" mass="24161">MLRWWAFANWQEALMKRVMIVGQPGSGKSTLAREIGRRTGLPVVHIDHIHWSTGWVERSREEKTRLCQEVHARKEWIFEGGHSATWPERLARCDTLIWLDVPIHVRLWRVFLRSLQYRGRTRPDLPDGCLEQFDWSFYRWIWNTRITSRAQIERLVAGAPSDKAIIRLRSAREVRMFLAARPGSSDMQSFCSERPSRRGVEGPSPL</sequence>
<dbReference type="InterPro" id="IPR027417">
    <property type="entry name" value="P-loop_NTPase"/>
</dbReference>